<organism evidence="1 2">
    <name type="scientific">Ralstonia insidiosa</name>
    <dbReference type="NCBI Taxonomy" id="190721"/>
    <lineage>
        <taxon>Bacteria</taxon>
        <taxon>Pseudomonadati</taxon>
        <taxon>Pseudomonadota</taxon>
        <taxon>Betaproteobacteria</taxon>
        <taxon>Burkholderiales</taxon>
        <taxon>Burkholderiaceae</taxon>
        <taxon>Ralstonia</taxon>
    </lineage>
</organism>
<reference evidence="1 2" key="1">
    <citation type="submission" date="2015-09" db="EMBL/GenBank/DDBJ databases">
        <authorList>
            <person name="Xu Y."/>
            <person name="Nagy A."/>
            <person name="Liu N.T."/>
            <person name="Nou X."/>
        </authorList>
    </citation>
    <scope>NUCLEOTIDE SEQUENCE [LARGE SCALE GENOMIC DNA]</scope>
    <source>
        <strain evidence="1 2">FC1138</strain>
    </source>
</reference>
<keyword evidence="1" id="KW-0808">Transferase</keyword>
<proteinExistence type="predicted"/>
<dbReference type="PANTHER" id="PTHR23416">
    <property type="entry name" value="SIALIC ACID SYNTHASE-RELATED"/>
    <property type="match status" value="1"/>
</dbReference>
<dbReference type="SUPFAM" id="SSF51161">
    <property type="entry name" value="Trimeric LpxA-like enzymes"/>
    <property type="match status" value="1"/>
</dbReference>
<sequence length="287" mass="30818">MADIKKVGDGVIEVGQSCSIGDNVQVIFAKPAVVKLGDYVVLGDGVKMIVDGGNITIGDWTTLHADTLVLSKTGVSIGQHCWFGQNTVLDGTGGLTVENGVRVGMYSQLWSHVAAGEQIEGCTLYGERPIHVESDVWLVGSCIVASGVRIGRRSVALIGSNLTKDAPAEVVLAGSPAKVKEGLSFYKSVTLDEKFEMLAKWLEQITGAPAIDAPSITHDGDAITVHWDDIEKVTFYKFAADFNKATASRHPKTTLCCVEDKRYIKAMTRAERSVLKALAGNKARFYS</sequence>
<dbReference type="KEGG" id="rin:ACS15_0777"/>
<gene>
    <name evidence="1" type="ORF">ACS15_0777</name>
</gene>
<protein>
    <submittedName>
        <fullName evidence="1">Bacterial transferase hexapeptide family protein</fullName>
    </submittedName>
</protein>
<name>A0AAC9BGM8_9RALS</name>
<accession>A0AAC9BGM8</accession>
<dbReference type="EMBL" id="CP012605">
    <property type="protein sequence ID" value="ANH72385.1"/>
    <property type="molecule type" value="Genomic_DNA"/>
</dbReference>
<dbReference type="GO" id="GO:0016740">
    <property type="term" value="F:transferase activity"/>
    <property type="evidence" value="ECO:0007669"/>
    <property type="project" value="UniProtKB-KW"/>
</dbReference>
<dbReference type="RefSeq" id="WP_021196782.1">
    <property type="nucleotide sequence ID" value="NZ_CP012605.1"/>
</dbReference>
<dbReference type="InterPro" id="IPR011004">
    <property type="entry name" value="Trimer_LpxA-like_sf"/>
</dbReference>
<dbReference type="Gene3D" id="2.160.10.10">
    <property type="entry name" value="Hexapeptide repeat proteins"/>
    <property type="match status" value="2"/>
</dbReference>
<dbReference type="AlphaFoldDB" id="A0AAC9BGM8"/>
<dbReference type="Proteomes" id="UP000077927">
    <property type="component" value="Chromosome 1"/>
</dbReference>
<dbReference type="InterPro" id="IPR051159">
    <property type="entry name" value="Hexapeptide_acetyltransf"/>
</dbReference>
<evidence type="ECO:0000313" key="2">
    <source>
        <dbReference type="Proteomes" id="UP000077927"/>
    </source>
</evidence>
<evidence type="ECO:0000313" key="1">
    <source>
        <dbReference type="EMBL" id="ANH72385.1"/>
    </source>
</evidence>